<protein>
    <recommendedName>
        <fullName evidence="2">glutaminase</fullName>
        <ecNumber evidence="2">3.5.1.2</ecNumber>
    </recommendedName>
</protein>
<keyword evidence="6" id="KW-1185">Reference proteome</keyword>
<dbReference type="RefSeq" id="WP_286216023.1">
    <property type="nucleotide sequence ID" value="NZ_AP027736.1"/>
</dbReference>
<reference evidence="5 6" key="1">
    <citation type="submission" date="2024-02" db="EMBL/GenBank/DDBJ databases">
        <title>Lysinimicrobium sediminis NBRC 112286.</title>
        <authorList>
            <person name="Ichikawa N."/>
            <person name="Katano-Makiyama Y."/>
            <person name="Hidaka K."/>
        </authorList>
    </citation>
    <scope>NUCLEOTIDE SEQUENCE [LARGE SCALE GENOMIC DNA]</scope>
    <source>
        <strain evidence="5 6">NBRC 112286</strain>
    </source>
</reference>
<dbReference type="SUPFAM" id="SSF56601">
    <property type="entry name" value="beta-lactamase/transpeptidase-like"/>
    <property type="match status" value="1"/>
</dbReference>
<dbReference type="Proteomes" id="UP001426770">
    <property type="component" value="Unassembled WGS sequence"/>
</dbReference>
<comment type="similarity">
    <text evidence="1">Belongs to the glutaminase family.</text>
</comment>
<evidence type="ECO:0000256" key="4">
    <source>
        <dbReference type="ARBA" id="ARBA00049534"/>
    </source>
</evidence>
<dbReference type="EC" id="3.5.1.2" evidence="2"/>
<dbReference type="InterPro" id="IPR012338">
    <property type="entry name" value="Beta-lactam/transpept-like"/>
</dbReference>
<dbReference type="Pfam" id="PF04960">
    <property type="entry name" value="Glutaminase"/>
    <property type="match status" value="1"/>
</dbReference>
<accession>A0ABP9WFG0</accession>
<dbReference type="PANTHER" id="PTHR12544">
    <property type="entry name" value="GLUTAMINASE"/>
    <property type="match status" value="1"/>
</dbReference>
<proteinExistence type="inferred from homology"/>
<gene>
    <name evidence="5" type="primary">glsA</name>
    <name evidence="5" type="ORF">Lsed01_00370</name>
</gene>
<dbReference type="PANTHER" id="PTHR12544:SF48">
    <property type="entry name" value="GLUTAMINASE 1"/>
    <property type="match status" value="1"/>
</dbReference>
<organism evidence="5 6">
    <name type="scientific">Demequina sediminis</name>
    <dbReference type="NCBI Taxonomy" id="1930058"/>
    <lineage>
        <taxon>Bacteria</taxon>
        <taxon>Bacillati</taxon>
        <taxon>Actinomycetota</taxon>
        <taxon>Actinomycetes</taxon>
        <taxon>Micrococcales</taxon>
        <taxon>Demequinaceae</taxon>
        <taxon>Demequina</taxon>
    </lineage>
</organism>
<evidence type="ECO:0000256" key="1">
    <source>
        <dbReference type="ARBA" id="ARBA00011076"/>
    </source>
</evidence>
<dbReference type="EMBL" id="BAABRR010000001">
    <property type="protein sequence ID" value="GAA5517953.1"/>
    <property type="molecule type" value="Genomic_DNA"/>
</dbReference>
<comment type="catalytic activity">
    <reaction evidence="4">
        <text>L-glutamine + H2O = L-glutamate + NH4(+)</text>
        <dbReference type="Rhea" id="RHEA:15889"/>
        <dbReference type="ChEBI" id="CHEBI:15377"/>
        <dbReference type="ChEBI" id="CHEBI:28938"/>
        <dbReference type="ChEBI" id="CHEBI:29985"/>
        <dbReference type="ChEBI" id="CHEBI:58359"/>
        <dbReference type="EC" id="3.5.1.2"/>
    </reaction>
</comment>
<dbReference type="InterPro" id="IPR015868">
    <property type="entry name" value="Glutaminase"/>
</dbReference>
<dbReference type="Gene3D" id="3.40.710.10">
    <property type="entry name" value="DD-peptidase/beta-lactamase superfamily"/>
    <property type="match status" value="1"/>
</dbReference>
<evidence type="ECO:0000256" key="3">
    <source>
        <dbReference type="ARBA" id="ARBA00022801"/>
    </source>
</evidence>
<evidence type="ECO:0000313" key="5">
    <source>
        <dbReference type="EMBL" id="GAA5517953.1"/>
    </source>
</evidence>
<keyword evidence="3" id="KW-0378">Hydrolase</keyword>
<evidence type="ECO:0000313" key="6">
    <source>
        <dbReference type="Proteomes" id="UP001426770"/>
    </source>
</evidence>
<name>A0ABP9WFG0_9MICO</name>
<evidence type="ECO:0000256" key="2">
    <source>
        <dbReference type="ARBA" id="ARBA00012918"/>
    </source>
</evidence>
<sequence>MSSSWESPLDAAYEAGRAAAGGAVTQVYPALAAVSPDVFDVACHRLSGETLAQGSGASFILMSVAKAFTLALAVDMAGEDRVLALTGMEATGLAFNDPAAITRTSHGRTNPMVNPGALTVASLVGDEAAIRDGLSRFAGRNLAADPVMVEAIRSSNQRNRMLAELLAERGLLATDVQTALHLYTYQSCLEVDAATLARMGAVLAGEGRDPISGGLVVSEAAARVALDAMALAGLYEASGAWHEAGGPPAKSGIAGGIVMVLPGRGSFAAYSPPLDESGNPLRALAAARAFAGAAA</sequence>
<comment type="caution">
    <text evidence="5">The sequence shown here is derived from an EMBL/GenBank/DDBJ whole genome shotgun (WGS) entry which is preliminary data.</text>
</comment>